<dbReference type="AlphaFoldDB" id="A0A0E9W514"/>
<name>A0A0E9W514_ANGAN</name>
<organism evidence="1">
    <name type="scientific">Anguilla anguilla</name>
    <name type="common">European freshwater eel</name>
    <name type="synonym">Muraena anguilla</name>
    <dbReference type="NCBI Taxonomy" id="7936"/>
    <lineage>
        <taxon>Eukaryota</taxon>
        <taxon>Metazoa</taxon>
        <taxon>Chordata</taxon>
        <taxon>Craniata</taxon>
        <taxon>Vertebrata</taxon>
        <taxon>Euteleostomi</taxon>
        <taxon>Actinopterygii</taxon>
        <taxon>Neopterygii</taxon>
        <taxon>Teleostei</taxon>
        <taxon>Anguilliformes</taxon>
        <taxon>Anguillidae</taxon>
        <taxon>Anguilla</taxon>
    </lineage>
</organism>
<reference evidence="1" key="2">
    <citation type="journal article" date="2015" name="Fish Shellfish Immunol.">
        <title>Early steps in the European eel (Anguilla anguilla)-Vibrio vulnificus interaction in the gills: Role of the RtxA13 toxin.</title>
        <authorList>
            <person name="Callol A."/>
            <person name="Pajuelo D."/>
            <person name="Ebbesson L."/>
            <person name="Teles M."/>
            <person name="MacKenzie S."/>
            <person name="Amaro C."/>
        </authorList>
    </citation>
    <scope>NUCLEOTIDE SEQUENCE</scope>
</reference>
<evidence type="ECO:0000313" key="1">
    <source>
        <dbReference type="EMBL" id="JAH85442.1"/>
    </source>
</evidence>
<proteinExistence type="predicted"/>
<protein>
    <submittedName>
        <fullName evidence="1">Uncharacterized protein</fullName>
    </submittedName>
</protein>
<sequence>MYGSQDGTIIAGGRTLSQKHIARLCETATTLPRPRVLPKRVARSQRVVPGHVTVNKDRTAAHELVDRLVCENPFNVRTRQLSLPRRCCFISVDVSLCAWMKPSLQCQAA</sequence>
<dbReference type="EMBL" id="GBXM01023135">
    <property type="protein sequence ID" value="JAH85442.1"/>
    <property type="molecule type" value="Transcribed_RNA"/>
</dbReference>
<reference evidence="1" key="1">
    <citation type="submission" date="2014-11" db="EMBL/GenBank/DDBJ databases">
        <authorList>
            <person name="Amaro Gonzalez C."/>
        </authorList>
    </citation>
    <scope>NUCLEOTIDE SEQUENCE</scope>
</reference>
<accession>A0A0E9W514</accession>